<comment type="caution">
    <text evidence="1">The sequence shown here is derived from an EMBL/GenBank/DDBJ whole genome shotgun (WGS) entry which is preliminary data.</text>
</comment>
<dbReference type="AlphaFoldDB" id="A0A1F4X3K3"/>
<name>A0A1F4X3K3_UNCKA</name>
<sequence length="83" mass="10099">MTREEIEQTEWAKELKEKSSYFYEEAIQYALKRNLNVHISQTNETGETLWAIFVVDNYDFWMDAKKTKKEAVRLCRQMKWKIS</sequence>
<proteinExistence type="predicted"/>
<dbReference type="EMBL" id="MEWG01000047">
    <property type="protein sequence ID" value="OGC76268.1"/>
    <property type="molecule type" value="Genomic_DNA"/>
</dbReference>
<evidence type="ECO:0000313" key="1">
    <source>
        <dbReference type="EMBL" id="OGC76268.1"/>
    </source>
</evidence>
<protein>
    <submittedName>
        <fullName evidence="1">Uncharacterized protein</fullName>
    </submittedName>
</protein>
<reference evidence="1 2" key="1">
    <citation type="journal article" date="2016" name="Nat. Commun.">
        <title>Thousands of microbial genomes shed light on interconnected biogeochemical processes in an aquifer system.</title>
        <authorList>
            <person name="Anantharaman K."/>
            <person name="Brown C.T."/>
            <person name="Hug L.A."/>
            <person name="Sharon I."/>
            <person name="Castelle C.J."/>
            <person name="Probst A.J."/>
            <person name="Thomas B.C."/>
            <person name="Singh A."/>
            <person name="Wilkins M.J."/>
            <person name="Karaoz U."/>
            <person name="Brodie E.L."/>
            <person name="Williams K.H."/>
            <person name="Hubbard S.S."/>
            <person name="Banfield J.F."/>
        </authorList>
    </citation>
    <scope>NUCLEOTIDE SEQUENCE [LARGE SCALE GENOMIC DNA]</scope>
</reference>
<organism evidence="1 2">
    <name type="scientific">candidate division WWE3 bacterium RIFOXYD1_FULL_39_9</name>
    <dbReference type="NCBI Taxonomy" id="1802649"/>
    <lineage>
        <taxon>Bacteria</taxon>
        <taxon>Katanobacteria</taxon>
    </lineage>
</organism>
<evidence type="ECO:0000313" key="2">
    <source>
        <dbReference type="Proteomes" id="UP000176815"/>
    </source>
</evidence>
<dbReference type="Proteomes" id="UP000176815">
    <property type="component" value="Unassembled WGS sequence"/>
</dbReference>
<accession>A0A1F4X3K3</accession>
<gene>
    <name evidence="1" type="ORF">A2619_02330</name>
</gene>